<dbReference type="InterPro" id="IPR042470">
    <property type="entry name" value="RMI1_N_C_sf"/>
</dbReference>
<evidence type="ECO:0000313" key="6">
    <source>
        <dbReference type="EMBL" id="OJA19467.1"/>
    </source>
</evidence>
<dbReference type="AlphaFoldDB" id="A0A1J8QHQ2"/>
<evidence type="ECO:0000313" key="7">
    <source>
        <dbReference type="Proteomes" id="UP000183567"/>
    </source>
</evidence>
<dbReference type="InterPro" id="IPR049363">
    <property type="entry name" value="RMI1_N"/>
</dbReference>
<dbReference type="Gene3D" id="2.40.50.770">
    <property type="entry name" value="RecQ-mediated genome instability protein Rmi1, C-terminal domain"/>
    <property type="match status" value="1"/>
</dbReference>
<gene>
    <name evidence="6" type="ORF">AZE42_10739</name>
</gene>
<evidence type="ECO:0000256" key="3">
    <source>
        <dbReference type="SAM" id="MobiDB-lite"/>
    </source>
</evidence>
<dbReference type="EMBL" id="LVVM01001033">
    <property type="protein sequence ID" value="OJA19467.1"/>
    <property type="molecule type" value="Genomic_DNA"/>
</dbReference>
<feature type="domain" description="RecQ mediated genome instability protein 1 OB-fold" evidence="4">
    <location>
        <begin position="72"/>
        <end position="206"/>
    </location>
</feature>
<feature type="compositionally biased region" description="Low complexity" evidence="3">
    <location>
        <begin position="279"/>
        <end position="323"/>
    </location>
</feature>
<dbReference type="PANTHER" id="PTHR14790:SF15">
    <property type="entry name" value="RECQ-MEDIATED GENOME INSTABILITY PROTEIN 1"/>
    <property type="match status" value="1"/>
</dbReference>
<dbReference type="OrthoDB" id="341511at2759"/>
<feature type="region of interest" description="Disordered" evidence="3">
    <location>
        <begin position="221"/>
        <end position="358"/>
    </location>
</feature>
<dbReference type="InterPro" id="IPR013894">
    <property type="entry name" value="RMI1_OB"/>
</dbReference>
<feature type="region of interest" description="Disordered" evidence="3">
    <location>
        <begin position="386"/>
        <end position="439"/>
    </location>
</feature>
<dbReference type="GO" id="GO:0000724">
    <property type="term" value="P:double-strand break repair via homologous recombination"/>
    <property type="evidence" value="ECO:0007669"/>
    <property type="project" value="TreeGrafter"/>
</dbReference>
<feature type="compositionally biased region" description="Polar residues" evidence="3">
    <location>
        <begin position="487"/>
        <end position="505"/>
    </location>
</feature>
<keyword evidence="7" id="KW-1185">Reference proteome</keyword>
<protein>
    <recommendedName>
        <fullName evidence="2">RecQ-mediated genome instability protein 1</fullName>
    </recommendedName>
</protein>
<proteinExistence type="inferred from homology"/>
<evidence type="ECO:0000259" key="5">
    <source>
        <dbReference type="Pfam" id="PF21000"/>
    </source>
</evidence>
<dbReference type="GO" id="GO:0000712">
    <property type="term" value="P:resolution of meiotic recombination intermediates"/>
    <property type="evidence" value="ECO:0007669"/>
    <property type="project" value="TreeGrafter"/>
</dbReference>
<name>A0A1J8QHQ2_9AGAM</name>
<feature type="region of interest" description="Disordered" evidence="3">
    <location>
        <begin position="460"/>
        <end position="538"/>
    </location>
</feature>
<sequence>MAAPASITKWVNEHHPRPVVDPDWLRECCAWIASSYSLSPTSNTDFPDLTSHITSQFLQSSLTDSTLSNTGLPADIHTIKRARLTGPPCLVEIRAISDIANSAFSLMNIRQNRMDRADLAGLVREGDEDAEEDEGPVPKYPRGMLRLELSDGFTTVEAIEYRPIPQLELGVTPLGYKILLKDVQIRRGIIFLEPKTIELKGHQTEDHELMQDEIFLRSLSRRLGKPDPNPNPQPAQEAEALQQAPPPVRTHAADRLPVQAGSPPGRSTSANAAPTAVRPKPASTAAPKASSVPGASKQSSNPASSSTLVSSSNPTSSVKPPSSNHSALNTSPYFSTSSTLCSTNSSKSISATSNPSAPLARARILSPVPRHDTMLSLDDEEFEAFVTGSGPAPASPPKSISKLPSKRDVSSMKPVASASQAPRPPSPPSDYDVDSMDLDVDDEMLAQVEKMEAEALAAVCKPSGVRDSSSDMRLDANASRAPGGPSARSQTLTSPRQTTSVSTQRHPIHAGSRTSSSQRTGPTPAPIHRHYSPTPHTLHEDVIVVDSEDDMYINDSDEKENASLSAQTWPVDDEDVEVIDISD</sequence>
<dbReference type="Pfam" id="PF08585">
    <property type="entry name" value="RMI1_N_C"/>
    <property type="match status" value="1"/>
</dbReference>
<reference evidence="6 7" key="1">
    <citation type="submission" date="2016-03" db="EMBL/GenBank/DDBJ databases">
        <title>Comparative genomics of the ectomycorrhizal sister species Rhizopogon vinicolor and Rhizopogon vesiculosus (Basidiomycota: Boletales) reveals a divergence of the mating type B locus.</title>
        <authorList>
            <person name="Mujic A.B."/>
            <person name="Kuo A."/>
            <person name="Tritt A."/>
            <person name="Lipzen A."/>
            <person name="Chen C."/>
            <person name="Johnson J."/>
            <person name="Sharma A."/>
            <person name="Barry K."/>
            <person name="Grigoriev I.V."/>
            <person name="Spatafora J.W."/>
        </authorList>
    </citation>
    <scope>NUCLEOTIDE SEQUENCE [LARGE SCALE GENOMIC DNA]</scope>
    <source>
        <strain evidence="6 7">AM-OR11-056</strain>
    </source>
</reference>
<dbReference type="GO" id="GO:0016604">
    <property type="term" value="C:nuclear body"/>
    <property type="evidence" value="ECO:0007669"/>
    <property type="project" value="TreeGrafter"/>
</dbReference>
<feature type="compositionally biased region" description="Polar residues" evidence="3">
    <location>
        <begin position="512"/>
        <end position="521"/>
    </location>
</feature>
<dbReference type="Pfam" id="PF21000">
    <property type="entry name" value="RMI1_N_N"/>
    <property type="match status" value="1"/>
</dbReference>
<evidence type="ECO:0000256" key="2">
    <source>
        <dbReference type="ARBA" id="ARBA00018987"/>
    </source>
</evidence>
<feature type="compositionally biased region" description="Low complexity" evidence="3">
    <location>
        <begin position="234"/>
        <end position="243"/>
    </location>
</feature>
<dbReference type="PANTHER" id="PTHR14790">
    <property type="entry name" value="RECQ-MEDIATED GENOME INSTABILITY PROTEIN 1 RMI1"/>
    <property type="match status" value="1"/>
</dbReference>
<feature type="compositionally biased region" description="Low complexity" evidence="3">
    <location>
        <begin position="335"/>
        <end position="357"/>
    </location>
</feature>
<evidence type="ECO:0000259" key="4">
    <source>
        <dbReference type="Pfam" id="PF08585"/>
    </source>
</evidence>
<dbReference type="SMART" id="SM01161">
    <property type="entry name" value="DUF1767"/>
    <property type="match status" value="1"/>
</dbReference>
<comment type="caution">
    <text evidence="6">The sequence shown here is derived from an EMBL/GenBank/DDBJ whole genome shotgun (WGS) entry which is preliminary data.</text>
</comment>
<dbReference type="STRING" id="180088.A0A1J8QHQ2"/>
<dbReference type="GO" id="GO:0031422">
    <property type="term" value="C:RecQ family helicase-topoisomerase III complex"/>
    <property type="evidence" value="ECO:0007669"/>
    <property type="project" value="TreeGrafter"/>
</dbReference>
<feature type="compositionally biased region" description="Polar residues" evidence="3">
    <location>
        <begin position="324"/>
        <end position="334"/>
    </location>
</feature>
<dbReference type="Proteomes" id="UP000183567">
    <property type="component" value="Unassembled WGS sequence"/>
</dbReference>
<feature type="domain" description="RMI1 N-terminal" evidence="5">
    <location>
        <begin position="16"/>
        <end position="65"/>
    </location>
</feature>
<accession>A0A1J8QHQ2</accession>
<comment type="similarity">
    <text evidence="1">Belongs to the RMI1 family.</text>
</comment>
<organism evidence="6 7">
    <name type="scientific">Rhizopogon vesiculosus</name>
    <dbReference type="NCBI Taxonomy" id="180088"/>
    <lineage>
        <taxon>Eukaryota</taxon>
        <taxon>Fungi</taxon>
        <taxon>Dikarya</taxon>
        <taxon>Basidiomycota</taxon>
        <taxon>Agaricomycotina</taxon>
        <taxon>Agaricomycetes</taxon>
        <taxon>Agaricomycetidae</taxon>
        <taxon>Boletales</taxon>
        <taxon>Suillineae</taxon>
        <taxon>Rhizopogonaceae</taxon>
        <taxon>Rhizopogon</taxon>
    </lineage>
</organism>
<feature type="compositionally biased region" description="Low complexity" evidence="3">
    <location>
        <begin position="388"/>
        <end position="403"/>
    </location>
</feature>
<evidence type="ECO:0000256" key="1">
    <source>
        <dbReference type="ARBA" id="ARBA00006395"/>
    </source>
</evidence>